<sequence length="287" mass="31862">MKFSDPTPARYFTTHDGLRLAYRDSGGDGPALLCLPGLTRNMDDFRSVASRFADEARIVRLDPRGRGISDHAPDYHSYSIEDETRDALELLDHLRIPEVAILGTSRGGLIALHIAKLAPDRLTGVCFNDIGPEIETKGLAEIAAYIGRDPGLKNHEEAAAALPTMMAPAFKNVSEEDWRAFSHSLWQQGPDGLTIRYDRRLSDAFADQARAIPQASTAWDAFDALAGKPVAVLRGENSIILSEDTLAEMRRRRPDLHVAEIPDRGHVPFLNEPQSQELLRDFIERLT</sequence>
<accession>A0A5B8J798</accession>
<dbReference type="PANTHER" id="PTHR43798">
    <property type="entry name" value="MONOACYLGLYCEROL LIPASE"/>
    <property type="match status" value="1"/>
</dbReference>
<feature type="domain" description="AB hydrolase-1" evidence="1">
    <location>
        <begin position="30"/>
        <end position="273"/>
    </location>
</feature>
<dbReference type="Gene3D" id="3.40.50.1820">
    <property type="entry name" value="alpha/beta hydrolase"/>
    <property type="match status" value="1"/>
</dbReference>
<dbReference type="PANTHER" id="PTHR43798:SF33">
    <property type="entry name" value="HYDROLASE, PUTATIVE (AFU_ORTHOLOGUE AFUA_2G14860)-RELATED"/>
    <property type="match status" value="1"/>
</dbReference>
<dbReference type="InterPro" id="IPR000073">
    <property type="entry name" value="AB_hydrolase_1"/>
</dbReference>
<dbReference type="GO" id="GO:0016020">
    <property type="term" value="C:membrane"/>
    <property type="evidence" value="ECO:0007669"/>
    <property type="project" value="TreeGrafter"/>
</dbReference>
<keyword evidence="2" id="KW-0378">Hydrolase</keyword>
<protein>
    <submittedName>
        <fullName evidence="2">Alpha/beta hydrolase</fullName>
    </submittedName>
</protein>
<dbReference type="KEGG" id="lit:FPZ52_02795"/>
<evidence type="ECO:0000313" key="2">
    <source>
        <dbReference type="EMBL" id="QDY70220.1"/>
    </source>
</evidence>
<dbReference type="GO" id="GO:0046464">
    <property type="term" value="P:acylglycerol catabolic process"/>
    <property type="evidence" value="ECO:0007669"/>
    <property type="project" value="TreeGrafter"/>
</dbReference>
<dbReference type="SUPFAM" id="SSF53474">
    <property type="entry name" value="alpha/beta-Hydrolases"/>
    <property type="match status" value="1"/>
</dbReference>
<keyword evidence="3" id="KW-1185">Reference proteome</keyword>
<gene>
    <name evidence="2" type="ORF">FPZ52_02795</name>
</gene>
<reference evidence="2 3" key="1">
    <citation type="submission" date="2019-07" db="EMBL/GenBank/DDBJ databases">
        <title>Litoreibacter alkalisoli sp. nov., isolated from saline-alkaline soil.</title>
        <authorList>
            <person name="Wang S."/>
            <person name="Xu L."/>
            <person name="Xing Y.-T."/>
            <person name="Sun J.-Q."/>
        </authorList>
    </citation>
    <scope>NUCLEOTIDE SEQUENCE [LARGE SCALE GENOMIC DNA]</scope>
    <source>
        <strain evidence="2 3">LN3S51</strain>
    </source>
</reference>
<dbReference type="InterPro" id="IPR050266">
    <property type="entry name" value="AB_hydrolase_sf"/>
</dbReference>
<dbReference type="EMBL" id="CP042261">
    <property type="protein sequence ID" value="QDY70220.1"/>
    <property type="molecule type" value="Genomic_DNA"/>
</dbReference>
<dbReference type="AlphaFoldDB" id="A0A5B8J798"/>
<evidence type="ECO:0000259" key="1">
    <source>
        <dbReference type="Pfam" id="PF00561"/>
    </source>
</evidence>
<dbReference type="InterPro" id="IPR029058">
    <property type="entry name" value="AB_hydrolase_fold"/>
</dbReference>
<dbReference type="OrthoDB" id="9791366at2"/>
<dbReference type="GO" id="GO:0047372">
    <property type="term" value="F:monoacylglycerol lipase activity"/>
    <property type="evidence" value="ECO:0007669"/>
    <property type="project" value="TreeGrafter"/>
</dbReference>
<name>A0A5B8J798_9RHOB</name>
<dbReference type="Proteomes" id="UP000318483">
    <property type="component" value="Chromosome"/>
</dbReference>
<dbReference type="Pfam" id="PF00561">
    <property type="entry name" value="Abhydrolase_1"/>
    <property type="match status" value="1"/>
</dbReference>
<organism evidence="2 3">
    <name type="scientific">Qingshengfaniella alkalisoli</name>
    <dbReference type="NCBI Taxonomy" id="2599296"/>
    <lineage>
        <taxon>Bacteria</taxon>
        <taxon>Pseudomonadati</taxon>
        <taxon>Pseudomonadota</taxon>
        <taxon>Alphaproteobacteria</taxon>
        <taxon>Rhodobacterales</taxon>
        <taxon>Paracoccaceae</taxon>
        <taxon>Qingshengfaniella</taxon>
    </lineage>
</organism>
<proteinExistence type="predicted"/>
<evidence type="ECO:0000313" key="3">
    <source>
        <dbReference type="Proteomes" id="UP000318483"/>
    </source>
</evidence>